<dbReference type="PANTHER" id="PTHR13325:SF3">
    <property type="entry name" value="MEMBRANE-BOUND TRANSCRIPTION FACTOR SITE-2 PROTEASE"/>
    <property type="match status" value="1"/>
</dbReference>
<protein>
    <recommendedName>
        <fullName evidence="6">Peptidase M50</fullName>
    </recommendedName>
</protein>
<dbReference type="InterPro" id="IPR041881">
    <property type="entry name" value="PqqD_sf"/>
</dbReference>
<dbReference type="PANTHER" id="PTHR13325">
    <property type="entry name" value="PROTEASE M50 MEMBRANE-BOUND TRANSCRIPTION FACTOR SITE 2 PROTEASE"/>
    <property type="match status" value="1"/>
</dbReference>
<reference evidence="2 4" key="1">
    <citation type="submission" date="2017-02" db="EMBL/GenBank/DDBJ databases">
        <title>Novel co-symbiosis in the unique lucinid bivalve Phacoides pectinatus.</title>
        <authorList>
            <person name="Lim S.J."/>
            <person name="Davis B.G."/>
            <person name="Gill D.E."/>
            <person name="Engel A.S."/>
            <person name="Anderson L.C."/>
            <person name="Campbell B.J."/>
        </authorList>
    </citation>
    <scope>NUCLEOTIDE SEQUENCE [LARGE SCALE GENOMIC DNA]</scope>
    <source>
        <strain evidence="2">LUC13016_P6</strain>
    </source>
</reference>
<keyword evidence="4" id="KW-1185">Reference proteome</keyword>
<evidence type="ECO:0000313" key="4">
    <source>
        <dbReference type="Proteomes" id="UP000243361"/>
    </source>
</evidence>
<feature type="transmembrane region" description="Helical" evidence="1">
    <location>
        <begin position="162"/>
        <end position="180"/>
    </location>
</feature>
<feature type="transmembrane region" description="Helical" evidence="1">
    <location>
        <begin position="231"/>
        <end position="250"/>
    </location>
</feature>
<dbReference type="EMBL" id="MUIE01000197">
    <property type="protein sequence ID" value="OQX34917.1"/>
    <property type="molecule type" value="Genomic_DNA"/>
</dbReference>
<dbReference type="GO" id="GO:0005737">
    <property type="term" value="C:cytoplasm"/>
    <property type="evidence" value="ECO:0007669"/>
    <property type="project" value="TreeGrafter"/>
</dbReference>
<evidence type="ECO:0000256" key="1">
    <source>
        <dbReference type="SAM" id="Phobius"/>
    </source>
</evidence>
<evidence type="ECO:0000313" key="3">
    <source>
        <dbReference type="EMBL" id="PUD98112.1"/>
    </source>
</evidence>
<dbReference type="EMBL" id="PQCO01000324">
    <property type="protein sequence ID" value="PUD98112.1"/>
    <property type="molecule type" value="Genomic_DNA"/>
</dbReference>
<accession>A0A657Q0Z1</accession>
<keyword evidence="1" id="KW-1133">Transmembrane helix</keyword>
<name>A0A657Q0Z1_9GAMM</name>
<dbReference type="InterPro" id="IPR001193">
    <property type="entry name" value="MBTPS2"/>
</dbReference>
<dbReference type="GO" id="GO:0004222">
    <property type="term" value="F:metalloendopeptidase activity"/>
    <property type="evidence" value="ECO:0007669"/>
    <property type="project" value="InterPro"/>
</dbReference>
<comment type="caution">
    <text evidence="2">The sequence shown here is derived from an EMBL/GenBank/DDBJ whole genome shotgun (WGS) entry which is preliminary data.</text>
</comment>
<feature type="transmembrane region" description="Helical" evidence="1">
    <location>
        <begin position="192"/>
        <end position="211"/>
    </location>
</feature>
<dbReference type="Gene3D" id="1.10.10.1150">
    <property type="entry name" value="Coenzyme PQQ synthesis protein D (PqqD)"/>
    <property type="match status" value="1"/>
</dbReference>
<keyword evidence="1" id="KW-0472">Membrane</keyword>
<dbReference type="AlphaFoldDB" id="A0A657Q0Z1"/>
<dbReference type="GO" id="GO:0031293">
    <property type="term" value="P:membrane protein intracellular domain proteolysis"/>
    <property type="evidence" value="ECO:0007669"/>
    <property type="project" value="TreeGrafter"/>
</dbReference>
<evidence type="ECO:0000313" key="5">
    <source>
        <dbReference type="Proteomes" id="UP000250928"/>
    </source>
</evidence>
<gene>
    <name evidence="2" type="ORF">B0D84_02960</name>
    <name evidence="3" type="ORF">C3L24_13385</name>
</gene>
<reference evidence="3 5" key="2">
    <citation type="submission" date="2018-01" db="EMBL/GenBank/DDBJ databases">
        <title>Novel co-symbiosis in the lucinid bivalve Phacoides pectinatus.</title>
        <authorList>
            <person name="Lim S.J."/>
            <person name="Davis B.G."/>
            <person name="Gill D.E."/>
            <person name="Engel A.S."/>
            <person name="Anderson L.C."/>
            <person name="Campbell B.J."/>
        </authorList>
    </citation>
    <scope>NUCLEOTIDE SEQUENCE [LARGE SCALE GENOMIC DNA]</scope>
    <source>
        <strain evidence="3">N3_P5</strain>
    </source>
</reference>
<organism evidence="2 4">
    <name type="scientific">Candidatus Sedimenticola endophacoides</name>
    <dbReference type="NCBI Taxonomy" id="2548426"/>
    <lineage>
        <taxon>Bacteria</taxon>
        <taxon>Pseudomonadati</taxon>
        <taxon>Pseudomonadota</taxon>
        <taxon>Gammaproteobacteria</taxon>
        <taxon>Chromatiales</taxon>
        <taxon>Sedimenticolaceae</taxon>
        <taxon>Sedimenticola</taxon>
    </lineage>
</organism>
<feature type="transmembrane region" description="Helical" evidence="1">
    <location>
        <begin position="257"/>
        <end position="278"/>
    </location>
</feature>
<evidence type="ECO:0008006" key="6">
    <source>
        <dbReference type="Google" id="ProtNLM"/>
    </source>
</evidence>
<dbReference type="Proteomes" id="UP000243361">
    <property type="component" value="Unassembled WGS sequence"/>
</dbReference>
<evidence type="ECO:0000313" key="2">
    <source>
        <dbReference type="EMBL" id="OQX34917.1"/>
    </source>
</evidence>
<proteinExistence type="predicted"/>
<sequence>MSGAPLFSAAWYRVANLKPRLRGHTQIHRHRYRGEIWYLIQDHISGRFHRFTPETYSVIGMLDGYKSLDQVWEAACQRLGDDMPSQDEVIRLLGQLHRADIIQADLPPDMTELHQRQRKQQRGRLWAKLRSPMAIKIPLWDPDAFLDRTAWIARVLISPIGWLLWLVAMGAALTLAALHWEALTQNLADRVLALENVLLLWLIYPVVKGIHELGHGYAVKRHGGEVHELGIMLLVFIPVPYVEASASYAFGNKYHRMTVGGAGIVTELFLAAVAMIVWSLVEPGAVRAVAFNVMVISGVSTLLFNGNPLLRFDAYYVLSDLLEIPNLGMKANRQLGHLLKRHLLGVEGEAPPARSRREALWLVGYSR</sequence>
<dbReference type="Proteomes" id="UP000250928">
    <property type="component" value="Unassembled WGS sequence"/>
</dbReference>
<dbReference type="GO" id="GO:0016020">
    <property type="term" value="C:membrane"/>
    <property type="evidence" value="ECO:0007669"/>
    <property type="project" value="InterPro"/>
</dbReference>
<keyword evidence="1" id="KW-0812">Transmembrane</keyword>
<feature type="transmembrane region" description="Helical" evidence="1">
    <location>
        <begin position="284"/>
        <end position="304"/>
    </location>
</feature>